<proteinExistence type="predicted"/>
<evidence type="ECO:0000313" key="3">
    <source>
        <dbReference type="Proteomes" id="UP000298061"/>
    </source>
</evidence>
<dbReference type="EMBL" id="SFCI01002466">
    <property type="protein sequence ID" value="TFY73870.1"/>
    <property type="molecule type" value="Genomic_DNA"/>
</dbReference>
<evidence type="ECO:0000313" key="2">
    <source>
        <dbReference type="EMBL" id="TFY73870.1"/>
    </source>
</evidence>
<dbReference type="Proteomes" id="UP000298061">
    <property type="component" value="Unassembled WGS sequence"/>
</dbReference>
<comment type="caution">
    <text evidence="2">The sequence shown here is derived from an EMBL/GenBank/DDBJ whole genome shotgun (WGS) entry which is preliminary data.</text>
</comment>
<feature type="region of interest" description="Disordered" evidence="1">
    <location>
        <begin position="92"/>
        <end position="137"/>
    </location>
</feature>
<feature type="compositionally biased region" description="Polar residues" evidence="1">
    <location>
        <begin position="113"/>
        <end position="137"/>
    </location>
</feature>
<accession>A0A4Y9ZI57</accession>
<gene>
    <name evidence="2" type="ORF">EWM64_g10142</name>
</gene>
<sequence>MANARASATGGIQGSQTTKGAKRAAADDAPGPSPPSKYFKGGDDLDLAELSFSALMRSSKPHPVPVKPAHSPGELAKDLVLQCYVDAFDRWYGQPKGSRVPASERNPRRSPGGQFSQTALPSVSGSGLTSISAPLNDTRQPSVAIAGRVLDRNEDAEIAKLQAIAARHRAIAASIEKTIAELKKPCAP</sequence>
<reference evidence="2 3" key="1">
    <citation type="submission" date="2019-02" db="EMBL/GenBank/DDBJ databases">
        <title>Genome sequencing of the rare red list fungi Hericium alpestre (H. flagellum).</title>
        <authorList>
            <person name="Buettner E."/>
            <person name="Kellner H."/>
        </authorList>
    </citation>
    <scope>NUCLEOTIDE SEQUENCE [LARGE SCALE GENOMIC DNA]</scope>
    <source>
        <strain evidence="2 3">DSM 108284</strain>
    </source>
</reference>
<keyword evidence="3" id="KW-1185">Reference proteome</keyword>
<dbReference type="AlphaFoldDB" id="A0A4Y9ZI57"/>
<protein>
    <submittedName>
        <fullName evidence="2">Uncharacterized protein</fullName>
    </submittedName>
</protein>
<evidence type="ECO:0000256" key="1">
    <source>
        <dbReference type="SAM" id="MobiDB-lite"/>
    </source>
</evidence>
<name>A0A4Y9ZI57_9AGAM</name>
<feature type="region of interest" description="Disordered" evidence="1">
    <location>
        <begin position="1"/>
        <end position="42"/>
    </location>
</feature>
<organism evidence="2 3">
    <name type="scientific">Hericium alpestre</name>
    <dbReference type="NCBI Taxonomy" id="135208"/>
    <lineage>
        <taxon>Eukaryota</taxon>
        <taxon>Fungi</taxon>
        <taxon>Dikarya</taxon>
        <taxon>Basidiomycota</taxon>
        <taxon>Agaricomycotina</taxon>
        <taxon>Agaricomycetes</taxon>
        <taxon>Russulales</taxon>
        <taxon>Hericiaceae</taxon>
        <taxon>Hericium</taxon>
    </lineage>
</organism>